<dbReference type="AlphaFoldDB" id="C5AYZ9"/>
<proteinExistence type="predicted"/>
<reference evidence="1 2" key="1">
    <citation type="journal article" date="2009" name="PLoS ONE">
        <title>Methylobacterium genome sequences: a reference blueprint to investigate microbial metabolism of C1 compounds from natural and industrial sources.</title>
        <authorList>
            <person name="Vuilleumier S."/>
            <person name="Chistoserdova L."/>
            <person name="Lee M.-C."/>
            <person name="Bringel F."/>
            <person name="Lajus A."/>
            <person name="Zhou Y."/>
            <person name="Gourion B."/>
            <person name="Barbe V."/>
            <person name="Chang J."/>
            <person name="Cruveiller S."/>
            <person name="Dossat C."/>
            <person name="Gillett W."/>
            <person name="Gruffaz C."/>
            <person name="Haugen E."/>
            <person name="Hourcade E."/>
            <person name="Levy R."/>
            <person name="Mangenot S."/>
            <person name="Muller E."/>
            <person name="Nadalig T."/>
            <person name="Pagni M."/>
            <person name="Penny C."/>
            <person name="Peyraud R."/>
            <person name="Robinson D.G."/>
            <person name="Roche D."/>
            <person name="Rouy Z."/>
            <person name="Saenampechek C."/>
            <person name="Salvignol G."/>
            <person name="Vallenet D."/>
            <person name="Wu Z."/>
            <person name="Marx C.J."/>
            <person name="Vorholt J.A."/>
            <person name="Olson M.V."/>
            <person name="Kaul R."/>
            <person name="Weissenbach J."/>
            <person name="Medigue C."/>
            <person name="Lidstrom M.E."/>
        </authorList>
    </citation>
    <scope>NUCLEOTIDE SEQUENCE [LARGE SCALE GENOMIC DNA]</scope>
    <source>
        <strain evidence="2">ATCC 14718 / DSM 1338 / JCM 2805 / NCIMB 9133 / AM1</strain>
    </source>
</reference>
<dbReference type="HOGENOM" id="CLU_2617932_0_0_5"/>
<protein>
    <submittedName>
        <fullName evidence="1">Uncharacterized protein</fullName>
    </submittedName>
</protein>
<organism evidence="1 2">
    <name type="scientific">Methylorubrum extorquens (strain ATCC 14718 / DSM 1338 / JCM 2805 / NCIMB 9133 / AM1)</name>
    <name type="common">Methylobacterium extorquens</name>
    <dbReference type="NCBI Taxonomy" id="272630"/>
    <lineage>
        <taxon>Bacteria</taxon>
        <taxon>Pseudomonadati</taxon>
        <taxon>Pseudomonadota</taxon>
        <taxon>Alphaproteobacteria</taxon>
        <taxon>Hyphomicrobiales</taxon>
        <taxon>Methylobacteriaceae</taxon>
        <taxon>Methylorubrum</taxon>
    </lineage>
</organism>
<dbReference type="Proteomes" id="UP000009081">
    <property type="component" value="Chromosome"/>
</dbReference>
<evidence type="ECO:0000313" key="1">
    <source>
        <dbReference type="EMBL" id="ACS41311.1"/>
    </source>
</evidence>
<evidence type="ECO:0000313" key="2">
    <source>
        <dbReference type="Proteomes" id="UP000009081"/>
    </source>
</evidence>
<dbReference type="EMBL" id="CP001510">
    <property type="protein sequence ID" value="ACS41311.1"/>
    <property type="molecule type" value="Genomic_DNA"/>
</dbReference>
<name>C5AYZ9_METEA</name>
<accession>C5AYZ9</accession>
<dbReference type="KEGG" id="mea:Mex_1p3594"/>
<gene>
    <name evidence="1" type="ordered locus">MexAM1_META1p3594</name>
</gene>
<keyword evidence="2" id="KW-1185">Reference proteome</keyword>
<sequence length="78" mass="8433">MMARPIPCSRRTSGVRMRLSPSRWLEMTGSPVWNADPVGLSLSAPVRACPTTPGFQPTPGPHNELSLVVEVYDADNVA</sequence>